<comment type="caution">
    <text evidence="26">The sequence shown here is derived from an EMBL/GenBank/DDBJ whole genome shotgun (WGS) entry which is preliminary data.</text>
</comment>
<dbReference type="Pfam" id="PF07992">
    <property type="entry name" value="Pyr_redox_2"/>
    <property type="match status" value="1"/>
</dbReference>
<evidence type="ECO:0000256" key="11">
    <source>
        <dbReference type="ARBA" id="ARBA00022741"/>
    </source>
</evidence>
<gene>
    <name evidence="26" type="ORF">A2519_11930</name>
</gene>
<evidence type="ECO:0000256" key="3">
    <source>
        <dbReference type="ARBA" id="ARBA00001974"/>
    </source>
</evidence>
<evidence type="ECO:0000256" key="14">
    <source>
        <dbReference type="ARBA" id="ARBA00023002"/>
    </source>
</evidence>
<evidence type="ECO:0000256" key="15">
    <source>
        <dbReference type="ARBA" id="ARBA00023004"/>
    </source>
</evidence>
<keyword evidence="12" id="KW-0274">FAD</keyword>
<dbReference type="SUPFAM" id="SSF51971">
    <property type="entry name" value="Nucleotide-binding domain"/>
    <property type="match status" value="1"/>
</dbReference>
<dbReference type="Pfam" id="PF00037">
    <property type="entry name" value="Fer4"/>
    <property type="match status" value="1"/>
</dbReference>
<dbReference type="Proteomes" id="UP000179243">
    <property type="component" value="Unassembled WGS sequence"/>
</dbReference>
<dbReference type="InterPro" id="IPR009051">
    <property type="entry name" value="Helical_ferredxn"/>
</dbReference>
<keyword evidence="16" id="KW-0411">Iron-sulfur</keyword>
<comment type="catalytic activity">
    <reaction evidence="21">
        <text>5,6-dihydrouracil + NAD(+) = uracil + NADH + H(+)</text>
        <dbReference type="Rhea" id="RHEA:20189"/>
        <dbReference type="ChEBI" id="CHEBI:15378"/>
        <dbReference type="ChEBI" id="CHEBI:15901"/>
        <dbReference type="ChEBI" id="CHEBI:17568"/>
        <dbReference type="ChEBI" id="CHEBI:57540"/>
        <dbReference type="ChEBI" id="CHEBI:57945"/>
        <dbReference type="EC" id="1.3.1.1"/>
    </reaction>
</comment>
<evidence type="ECO:0000313" key="27">
    <source>
        <dbReference type="Proteomes" id="UP000179243"/>
    </source>
</evidence>
<sequence length="883" mass="95801">MKHTESDILLPVEVAGLKFRNPFYVGSGPTTMTIEQLKKIEETGWGGASLKLTIDPPPYINRYPRYGYWPENGILSFTTERRLTLDEGLRLMEKGRKETKDIILFSNITYSGEAGVEGWVNMAKKFEEAGAHANELNMCCPNMSYNVEVSDGDTGGPKTGASMGKNANMLTGIVSEIRKATKIPLFVKLTPEGGGIAQVAKACYEAGADAVGGTANRLAIHHVDLDNPIRSPIALQDEISMQCMCSEWVHPLGLRDIYEIRKLNGEGVIITGAGGIRDWKSGAQALLCGANLLCVCAETLISGFGWVTGAVVDLKKWLKEKGYSSTADLRNVIPPHITAASNVTIYAGNARLKNQCLSAPCVDACPAHVPAQAYISKIADGEIEEAFQIITSAAPLQSICGYICNHPCEKECTRSEKDEAIQIKELKRFVLETGKKRNYKLRITNFKSNGKKVAVIGSGPSGLTAAHLLAGAGYGVTLFEKEEKAGGMLRYAIPLFRLPEQVLNDEIEMIESMGVKFVYGKALGKEIKLEELKKEYDAIYLAIGAQKGQTSMIKGEKAQGVITALDFLKNVSLGKKTGMGKKVAVIGGGFTAVDSARAAVRLGAKEVYILYRRTKDEMPATVEEVREAEEEGVKVMYLVTPKEIVSKKKRVSGITMTNCVLGEADKSNRRRPEPVVPAEFTLPVDTVIYAVGQAVELPTAERVKTSKWGTIAADANGFTGSDKVFAGGDAVLGASSVIEAVATAKQAAWAIDQKLSNGASSLLKPLEKTAKIDIESVLKRKGADGRVWRVPLDLVAASKRSKDFKPYAPVLTQKQAMAEAQRCYRCGCGVGCQICFDICKKFAWDIEGTRVSLREDDCVACGMCVWRCPNQNIEMVKTSEKPI</sequence>
<comment type="cofactor">
    <cofactor evidence="3">
        <name>FAD</name>
        <dbReference type="ChEBI" id="CHEBI:57692"/>
    </cofactor>
</comment>
<keyword evidence="8" id="KW-0288">FMN</keyword>
<evidence type="ECO:0000256" key="6">
    <source>
        <dbReference type="ARBA" id="ARBA00022485"/>
    </source>
</evidence>
<evidence type="ECO:0000256" key="2">
    <source>
        <dbReference type="ARBA" id="ARBA00001966"/>
    </source>
</evidence>
<feature type="domain" description="4Fe-4S ferredoxin-type" evidence="25">
    <location>
        <begin position="849"/>
        <end position="878"/>
    </location>
</feature>
<evidence type="ECO:0000256" key="1">
    <source>
        <dbReference type="ARBA" id="ARBA00001917"/>
    </source>
</evidence>
<keyword evidence="9" id="KW-0479">Metal-binding</keyword>
<dbReference type="SUPFAM" id="SSF51395">
    <property type="entry name" value="FMN-linked oxidoreductases"/>
    <property type="match status" value="1"/>
</dbReference>
<evidence type="ECO:0000256" key="10">
    <source>
        <dbReference type="ARBA" id="ARBA00022737"/>
    </source>
</evidence>
<accession>A0A1F7FIQ4</accession>
<keyword evidence="7" id="KW-0285">Flavoprotein</keyword>
<reference evidence="26 27" key="1">
    <citation type="journal article" date="2016" name="Nat. Commun.">
        <title>Thousands of microbial genomes shed light on interconnected biogeochemical processes in an aquifer system.</title>
        <authorList>
            <person name="Anantharaman K."/>
            <person name="Brown C.T."/>
            <person name="Hug L.A."/>
            <person name="Sharon I."/>
            <person name="Castelle C.J."/>
            <person name="Probst A.J."/>
            <person name="Thomas B.C."/>
            <person name="Singh A."/>
            <person name="Wilkins M.J."/>
            <person name="Karaoz U."/>
            <person name="Brodie E.L."/>
            <person name="Williams K.H."/>
            <person name="Hubbard S.S."/>
            <person name="Banfield J.F."/>
        </authorList>
    </citation>
    <scope>NUCLEOTIDE SEQUENCE [LARGE SCALE GENOMIC DNA]</scope>
</reference>
<dbReference type="InterPro" id="IPR005720">
    <property type="entry name" value="Dihydroorotate_DH_cat"/>
</dbReference>
<comment type="catalytic activity">
    <reaction evidence="20">
        <text>5,6-dihydrothymine + NAD(+) = thymine + NADH + H(+)</text>
        <dbReference type="Rhea" id="RHEA:28791"/>
        <dbReference type="ChEBI" id="CHEBI:15378"/>
        <dbReference type="ChEBI" id="CHEBI:17821"/>
        <dbReference type="ChEBI" id="CHEBI:27468"/>
        <dbReference type="ChEBI" id="CHEBI:57540"/>
        <dbReference type="ChEBI" id="CHEBI:57945"/>
        <dbReference type="EC" id="1.3.1.1"/>
    </reaction>
</comment>
<evidence type="ECO:0000313" key="26">
    <source>
        <dbReference type="EMBL" id="OGK06589.1"/>
    </source>
</evidence>
<keyword evidence="6" id="KW-0004">4Fe-4S</keyword>
<dbReference type="InterPro" id="IPR028261">
    <property type="entry name" value="DPD_II"/>
</dbReference>
<evidence type="ECO:0000256" key="18">
    <source>
        <dbReference type="ARBA" id="ARBA00030119"/>
    </source>
</evidence>
<dbReference type="InterPro" id="IPR017896">
    <property type="entry name" value="4Fe4S_Fe-S-bd"/>
</dbReference>
<dbReference type="PRINTS" id="PR00419">
    <property type="entry name" value="ADXRDTASE"/>
</dbReference>
<dbReference type="AlphaFoldDB" id="A0A1F7FIQ4"/>
<comment type="similarity">
    <text evidence="4">Belongs to the dihydropyrimidine dehydrogenase family.</text>
</comment>
<dbReference type="Gene3D" id="3.30.70.20">
    <property type="match status" value="1"/>
</dbReference>
<name>A0A1F7FIQ4_UNCRA</name>
<evidence type="ECO:0000256" key="5">
    <source>
        <dbReference type="ARBA" id="ARBA00011048"/>
    </source>
</evidence>
<evidence type="ECO:0000256" key="17">
    <source>
        <dbReference type="ARBA" id="ARBA00029440"/>
    </source>
</evidence>
<evidence type="ECO:0000256" key="9">
    <source>
        <dbReference type="ARBA" id="ARBA00022723"/>
    </source>
</evidence>
<comment type="cofactor">
    <cofactor evidence="2">
        <name>[4Fe-4S] cluster</name>
        <dbReference type="ChEBI" id="CHEBI:49883"/>
    </cofactor>
</comment>
<keyword evidence="10" id="KW-0677">Repeat</keyword>
<dbReference type="InterPro" id="IPR023753">
    <property type="entry name" value="FAD/NAD-binding_dom"/>
</dbReference>
<dbReference type="Gene3D" id="3.20.20.70">
    <property type="entry name" value="Aldolase class I"/>
    <property type="match status" value="1"/>
</dbReference>
<dbReference type="InterPro" id="IPR013785">
    <property type="entry name" value="Aldolase_TIM"/>
</dbReference>
<keyword evidence="13" id="KW-0521">NADP</keyword>
<evidence type="ECO:0000256" key="21">
    <source>
        <dbReference type="ARBA" id="ARBA00048792"/>
    </source>
</evidence>
<dbReference type="GO" id="GO:0051539">
    <property type="term" value="F:4 iron, 4 sulfur cluster binding"/>
    <property type="evidence" value="ECO:0007669"/>
    <property type="project" value="UniProtKB-KW"/>
</dbReference>
<comment type="pathway">
    <text evidence="17">Amino-acid biosynthesis.</text>
</comment>
<comment type="similarity">
    <text evidence="5">In the N-terminal section; belongs to the NADH:flavin oxidoreductase/NADH oxidase family.</text>
</comment>
<keyword evidence="15" id="KW-0408">Iron</keyword>
<evidence type="ECO:0000256" key="13">
    <source>
        <dbReference type="ARBA" id="ARBA00022857"/>
    </source>
</evidence>
<dbReference type="EMBL" id="MFYX01000026">
    <property type="protein sequence ID" value="OGK06589.1"/>
    <property type="molecule type" value="Genomic_DNA"/>
</dbReference>
<evidence type="ECO:0000256" key="4">
    <source>
        <dbReference type="ARBA" id="ARBA00010804"/>
    </source>
</evidence>
<dbReference type="Pfam" id="PF14691">
    <property type="entry name" value="Fer4_20"/>
    <property type="match status" value="1"/>
</dbReference>
<evidence type="ECO:0000259" key="25">
    <source>
        <dbReference type="PROSITE" id="PS51379"/>
    </source>
</evidence>
<dbReference type="GO" id="GO:0000166">
    <property type="term" value="F:nucleotide binding"/>
    <property type="evidence" value="ECO:0007669"/>
    <property type="project" value="UniProtKB-KW"/>
</dbReference>
<dbReference type="Gene3D" id="1.10.1060.10">
    <property type="entry name" value="Alpha-helical ferredoxin"/>
    <property type="match status" value="1"/>
</dbReference>
<dbReference type="GO" id="GO:0005737">
    <property type="term" value="C:cytoplasm"/>
    <property type="evidence" value="ECO:0007669"/>
    <property type="project" value="InterPro"/>
</dbReference>
<dbReference type="InterPro" id="IPR036188">
    <property type="entry name" value="FAD/NAD-bd_sf"/>
</dbReference>
<comment type="cofactor">
    <cofactor evidence="1">
        <name>FMN</name>
        <dbReference type="ChEBI" id="CHEBI:58210"/>
    </cofactor>
</comment>
<dbReference type="PROSITE" id="PS00198">
    <property type="entry name" value="4FE4S_FER_1"/>
    <property type="match status" value="1"/>
</dbReference>
<comment type="subunit">
    <text evidence="23">Heterotetramer of 2 PreA and 2 PreT subunits.</text>
</comment>
<dbReference type="Gene3D" id="3.50.50.60">
    <property type="entry name" value="FAD/NAD(P)-binding domain"/>
    <property type="match status" value="2"/>
</dbReference>
<protein>
    <recommendedName>
        <fullName evidence="24">dihydrouracil dehydrogenase (NAD(+))</fullName>
        <ecNumber evidence="24">1.3.1.1</ecNumber>
    </recommendedName>
    <alternativeName>
        <fullName evidence="19">Dihydrothymine dehydrogenase</fullName>
    </alternativeName>
    <alternativeName>
        <fullName evidence="18">Dihydrouracil dehydrogenase</fullName>
    </alternativeName>
</protein>
<dbReference type="PANTHER" id="PTHR43073">
    <property type="entry name" value="DIHYDROPYRIMIDINE DEHYDROGENASE [NADP(+)]"/>
    <property type="match status" value="1"/>
</dbReference>
<evidence type="ECO:0000256" key="12">
    <source>
        <dbReference type="ARBA" id="ARBA00022827"/>
    </source>
</evidence>
<evidence type="ECO:0000256" key="7">
    <source>
        <dbReference type="ARBA" id="ARBA00022630"/>
    </source>
</evidence>
<dbReference type="GO" id="GO:0004159">
    <property type="term" value="F:dihydropyrimidine dehydrogenase (NAD+) activity"/>
    <property type="evidence" value="ECO:0007669"/>
    <property type="project" value="UniProtKB-EC"/>
</dbReference>
<dbReference type="SUPFAM" id="SSF46548">
    <property type="entry name" value="alpha-helical ferredoxin"/>
    <property type="match status" value="2"/>
</dbReference>
<dbReference type="PROSITE" id="PS51379">
    <property type="entry name" value="4FE4S_FER_2"/>
    <property type="match status" value="1"/>
</dbReference>
<dbReference type="GO" id="GO:0046872">
    <property type="term" value="F:metal ion binding"/>
    <property type="evidence" value="ECO:0007669"/>
    <property type="project" value="UniProtKB-KW"/>
</dbReference>
<dbReference type="InterPro" id="IPR017900">
    <property type="entry name" value="4Fe4S_Fe_S_CS"/>
</dbReference>
<evidence type="ECO:0000256" key="16">
    <source>
        <dbReference type="ARBA" id="ARBA00023014"/>
    </source>
</evidence>
<evidence type="ECO:0000256" key="22">
    <source>
        <dbReference type="ARBA" id="ARBA00049578"/>
    </source>
</evidence>
<evidence type="ECO:0000256" key="20">
    <source>
        <dbReference type="ARBA" id="ARBA00047685"/>
    </source>
</evidence>
<dbReference type="EC" id="1.3.1.1" evidence="24"/>
<evidence type="ECO:0000256" key="19">
    <source>
        <dbReference type="ARBA" id="ARBA00032722"/>
    </source>
</evidence>
<comment type="function">
    <text evidence="22">Involved in pyrimidine base degradation. Catalyzes physiologically the reduction of uracil to 5,6-dihydrouracil (DHU) by using NADH as a specific cosubstrate. It also catalyzes the reverse reaction and the reduction of thymine to 5,6-dihydrothymine (DHT).</text>
</comment>
<keyword evidence="14" id="KW-0560">Oxidoreductase</keyword>
<dbReference type="PANTHER" id="PTHR43073:SF2">
    <property type="entry name" value="DIHYDROPYRIMIDINE DEHYDROGENASE [NADP(+)]"/>
    <property type="match status" value="1"/>
</dbReference>
<dbReference type="Pfam" id="PF01180">
    <property type="entry name" value="DHO_dh"/>
    <property type="match status" value="1"/>
</dbReference>
<keyword evidence="11" id="KW-0547">Nucleotide-binding</keyword>
<evidence type="ECO:0000256" key="24">
    <source>
        <dbReference type="ARBA" id="ARBA00049728"/>
    </source>
</evidence>
<proteinExistence type="inferred from homology"/>
<evidence type="ECO:0000256" key="23">
    <source>
        <dbReference type="ARBA" id="ARBA00049714"/>
    </source>
</evidence>
<organism evidence="26 27">
    <name type="scientific">Candidatus Raymondbacteria bacterium RIFOXYD12_FULL_49_13</name>
    <dbReference type="NCBI Taxonomy" id="1817890"/>
    <lineage>
        <taxon>Bacteria</taxon>
        <taxon>Raymondiibacteriota</taxon>
    </lineage>
</organism>
<evidence type="ECO:0000256" key="8">
    <source>
        <dbReference type="ARBA" id="ARBA00022643"/>
    </source>
</evidence>